<keyword evidence="1" id="KW-0812">Transmembrane</keyword>
<sequence>MTLPQWLVIVGGVFAFFGVVFVVFLVALGVGTIRGDRAAARTRLAAPAPRWPVRVVDSAREDSL</sequence>
<organism evidence="2 3">
    <name type="scientific">Sphaerisporangium aureirubrum</name>
    <dbReference type="NCBI Taxonomy" id="1544736"/>
    <lineage>
        <taxon>Bacteria</taxon>
        <taxon>Bacillati</taxon>
        <taxon>Actinomycetota</taxon>
        <taxon>Actinomycetes</taxon>
        <taxon>Streptosporangiales</taxon>
        <taxon>Streptosporangiaceae</taxon>
        <taxon>Sphaerisporangium</taxon>
    </lineage>
</organism>
<reference evidence="3" key="1">
    <citation type="journal article" date="2019" name="Int. J. Syst. Evol. Microbiol.">
        <title>The Global Catalogue of Microorganisms (GCM) 10K type strain sequencing project: providing services to taxonomists for standard genome sequencing and annotation.</title>
        <authorList>
            <consortium name="The Broad Institute Genomics Platform"/>
            <consortium name="The Broad Institute Genome Sequencing Center for Infectious Disease"/>
            <person name="Wu L."/>
            <person name="Ma J."/>
        </authorList>
    </citation>
    <scope>NUCLEOTIDE SEQUENCE [LARGE SCALE GENOMIC DNA]</scope>
    <source>
        <strain evidence="3">JCM 30346</strain>
    </source>
</reference>
<gene>
    <name evidence="2" type="ORF">ACFP1K_07770</name>
</gene>
<protein>
    <submittedName>
        <fullName evidence="2">Uncharacterized protein</fullName>
    </submittedName>
</protein>
<proteinExistence type="predicted"/>
<feature type="transmembrane region" description="Helical" evidence="1">
    <location>
        <begin position="6"/>
        <end position="33"/>
    </location>
</feature>
<keyword evidence="1" id="KW-0472">Membrane</keyword>
<evidence type="ECO:0000313" key="3">
    <source>
        <dbReference type="Proteomes" id="UP001596137"/>
    </source>
</evidence>
<evidence type="ECO:0000256" key="1">
    <source>
        <dbReference type="SAM" id="Phobius"/>
    </source>
</evidence>
<accession>A0ABW1NCN6</accession>
<name>A0ABW1NCN6_9ACTN</name>
<keyword evidence="1" id="KW-1133">Transmembrane helix</keyword>
<dbReference type="Proteomes" id="UP001596137">
    <property type="component" value="Unassembled WGS sequence"/>
</dbReference>
<dbReference type="EMBL" id="JBHSRF010000007">
    <property type="protein sequence ID" value="MFC6081055.1"/>
    <property type="molecule type" value="Genomic_DNA"/>
</dbReference>
<keyword evidence="3" id="KW-1185">Reference proteome</keyword>
<dbReference type="RefSeq" id="WP_380748477.1">
    <property type="nucleotide sequence ID" value="NZ_JBHSRF010000007.1"/>
</dbReference>
<evidence type="ECO:0000313" key="2">
    <source>
        <dbReference type="EMBL" id="MFC6081055.1"/>
    </source>
</evidence>
<comment type="caution">
    <text evidence="2">The sequence shown here is derived from an EMBL/GenBank/DDBJ whole genome shotgun (WGS) entry which is preliminary data.</text>
</comment>